<dbReference type="InterPro" id="IPR036890">
    <property type="entry name" value="HATPase_C_sf"/>
</dbReference>
<dbReference type="EC" id="2.7.13.3" evidence="6"/>
<dbReference type="CDD" id="cd16917">
    <property type="entry name" value="HATPase_UhpB-NarQ-NarX-like"/>
    <property type="match status" value="1"/>
</dbReference>
<evidence type="ECO:0000256" key="1">
    <source>
        <dbReference type="ARBA" id="ARBA00022679"/>
    </source>
</evidence>
<feature type="transmembrane region" description="Helical" evidence="4">
    <location>
        <begin position="112"/>
        <end position="129"/>
    </location>
</feature>
<dbReference type="InterPro" id="IPR050482">
    <property type="entry name" value="Sensor_HK_TwoCompSys"/>
</dbReference>
<feature type="domain" description="Signal transduction histidine kinase subgroup 3 dimerisation and phosphoacceptor" evidence="5">
    <location>
        <begin position="181"/>
        <end position="246"/>
    </location>
</feature>
<keyword evidence="4" id="KW-0472">Membrane</keyword>
<dbReference type="PANTHER" id="PTHR24421">
    <property type="entry name" value="NITRATE/NITRITE SENSOR PROTEIN NARX-RELATED"/>
    <property type="match status" value="1"/>
</dbReference>
<protein>
    <submittedName>
        <fullName evidence="6">Sensor histidine kinase DesK</fullName>
        <ecNumber evidence="6">2.7.13.3</ecNumber>
    </submittedName>
</protein>
<dbReference type="Proteomes" id="UP001152485">
    <property type="component" value="Unassembled WGS sequence"/>
</dbReference>
<proteinExistence type="predicted"/>
<evidence type="ECO:0000259" key="5">
    <source>
        <dbReference type="Pfam" id="PF07730"/>
    </source>
</evidence>
<dbReference type="PANTHER" id="PTHR24421:SF63">
    <property type="entry name" value="SENSOR HISTIDINE KINASE DESK"/>
    <property type="match status" value="1"/>
</dbReference>
<dbReference type="EMBL" id="CAMAPD010000008">
    <property type="protein sequence ID" value="CAH9059276.1"/>
    <property type="molecule type" value="Genomic_DNA"/>
</dbReference>
<dbReference type="SUPFAM" id="SSF55874">
    <property type="entry name" value="ATPase domain of HSP90 chaperone/DNA topoisomerase II/histidine kinase"/>
    <property type="match status" value="1"/>
</dbReference>
<dbReference type="Gene3D" id="1.20.5.1930">
    <property type="match status" value="1"/>
</dbReference>
<evidence type="ECO:0000256" key="3">
    <source>
        <dbReference type="ARBA" id="ARBA00023012"/>
    </source>
</evidence>
<accession>A0ABM9GI83</accession>
<feature type="transmembrane region" description="Helical" evidence="4">
    <location>
        <begin position="20"/>
        <end position="36"/>
    </location>
</feature>
<feature type="transmembrane region" description="Helical" evidence="4">
    <location>
        <begin position="135"/>
        <end position="155"/>
    </location>
</feature>
<reference evidence="6 7" key="1">
    <citation type="submission" date="2022-07" db="EMBL/GenBank/DDBJ databases">
        <authorList>
            <person name="Criscuolo A."/>
        </authorList>
    </citation>
    <scope>NUCLEOTIDE SEQUENCE [LARGE SCALE GENOMIC DNA]</scope>
    <source>
        <strain evidence="7">CIP 111951</strain>
    </source>
</reference>
<comment type="caution">
    <text evidence="6">The sequence shown here is derived from an EMBL/GenBank/DDBJ whole genome shotgun (WGS) entry which is preliminary data.</text>
</comment>
<gene>
    <name evidence="6" type="primary">desK</name>
    <name evidence="6" type="ORF">PSECIP111951_02041</name>
</gene>
<name>A0ABM9GI83_9GAMM</name>
<dbReference type="Pfam" id="PF07730">
    <property type="entry name" value="HisKA_3"/>
    <property type="match status" value="1"/>
</dbReference>
<keyword evidence="1 6" id="KW-0808">Transferase</keyword>
<evidence type="ECO:0000256" key="4">
    <source>
        <dbReference type="SAM" id="Phobius"/>
    </source>
</evidence>
<evidence type="ECO:0000256" key="2">
    <source>
        <dbReference type="ARBA" id="ARBA00022777"/>
    </source>
</evidence>
<feature type="transmembrane region" description="Helical" evidence="4">
    <location>
        <begin position="71"/>
        <end position="91"/>
    </location>
</feature>
<sequence length="372" mass="40997">MHVMSKLGVELPLHKEQKMGMWALIFSSFYFFPLLAQKAPVSVVDVIAQVAVYMLFIAFYLIALYQKGPRLTGILLLMMLTCGLGTMLTYGTQSIFGYVGFFCGLCYRLAQGLIMMAMLMSALLLTGFLFANESLWYFCLPAFVVGGGLFALGVIGRKDQTHRLQHRQSQQQIQQLAAIAERERIARDLHDLLGHSLSSIALKAELATKLQQLGQHGQAIQESLEVASIARSLLSEVREAVSGLKQIGLDAQLKALQQRLAQAGFNVFIENQAPSLSAQQESALCYIAKEAVTNILRHSKAKNVKVALMQQDNVVLFRIEDDGDIKNLTHGNGLEGIKERALQLGAKLHVDISHGLKLQLTMEQSVNESHGG</sequence>
<evidence type="ECO:0000313" key="7">
    <source>
        <dbReference type="Proteomes" id="UP001152485"/>
    </source>
</evidence>
<dbReference type="RefSeq" id="WP_261593199.1">
    <property type="nucleotide sequence ID" value="NZ_CAMAPD010000008.1"/>
</dbReference>
<dbReference type="Gene3D" id="3.30.565.10">
    <property type="entry name" value="Histidine kinase-like ATPase, C-terminal domain"/>
    <property type="match status" value="1"/>
</dbReference>
<keyword evidence="3" id="KW-0902">Two-component regulatory system</keyword>
<organism evidence="6 7">
    <name type="scientific">Pseudoalteromonas holothuriae</name>
    <dbReference type="NCBI Taxonomy" id="2963714"/>
    <lineage>
        <taxon>Bacteria</taxon>
        <taxon>Pseudomonadati</taxon>
        <taxon>Pseudomonadota</taxon>
        <taxon>Gammaproteobacteria</taxon>
        <taxon>Alteromonadales</taxon>
        <taxon>Pseudoalteromonadaceae</taxon>
        <taxon>Pseudoalteromonas</taxon>
    </lineage>
</organism>
<keyword evidence="4" id="KW-1133">Transmembrane helix</keyword>
<feature type="transmembrane region" description="Helical" evidence="4">
    <location>
        <begin position="43"/>
        <end position="65"/>
    </location>
</feature>
<dbReference type="GO" id="GO:0004673">
    <property type="term" value="F:protein histidine kinase activity"/>
    <property type="evidence" value="ECO:0007669"/>
    <property type="project" value="UniProtKB-EC"/>
</dbReference>
<keyword evidence="4" id="KW-0812">Transmembrane</keyword>
<dbReference type="InterPro" id="IPR011712">
    <property type="entry name" value="Sig_transdc_His_kin_sub3_dim/P"/>
</dbReference>
<evidence type="ECO:0000313" key="6">
    <source>
        <dbReference type="EMBL" id="CAH9059276.1"/>
    </source>
</evidence>
<keyword evidence="2 6" id="KW-0418">Kinase</keyword>